<organism evidence="1 2">
    <name type="scientific">Vermiconidia calcicola</name>
    <dbReference type="NCBI Taxonomy" id="1690605"/>
    <lineage>
        <taxon>Eukaryota</taxon>
        <taxon>Fungi</taxon>
        <taxon>Dikarya</taxon>
        <taxon>Ascomycota</taxon>
        <taxon>Pezizomycotina</taxon>
        <taxon>Dothideomycetes</taxon>
        <taxon>Dothideomycetidae</taxon>
        <taxon>Mycosphaerellales</taxon>
        <taxon>Extremaceae</taxon>
        <taxon>Vermiconidia</taxon>
    </lineage>
</organism>
<accession>A0ACC3MAK6</accession>
<dbReference type="EMBL" id="JAUTXU010000446">
    <property type="protein sequence ID" value="KAK3680518.1"/>
    <property type="molecule type" value="Genomic_DNA"/>
</dbReference>
<reference evidence="1" key="1">
    <citation type="submission" date="2023-07" db="EMBL/GenBank/DDBJ databases">
        <title>Black Yeasts Isolated from many extreme environments.</title>
        <authorList>
            <person name="Coleine C."/>
            <person name="Stajich J.E."/>
            <person name="Selbmann L."/>
        </authorList>
    </citation>
    <scope>NUCLEOTIDE SEQUENCE</scope>
    <source>
        <strain evidence="1">CCFEE 5714</strain>
    </source>
</reference>
<evidence type="ECO:0000313" key="1">
    <source>
        <dbReference type="EMBL" id="KAK3680518.1"/>
    </source>
</evidence>
<protein>
    <submittedName>
        <fullName evidence="1">Uncharacterized protein</fullName>
    </submittedName>
</protein>
<dbReference type="Proteomes" id="UP001281147">
    <property type="component" value="Unassembled WGS sequence"/>
</dbReference>
<gene>
    <name evidence="1" type="ORF">LTR37_021196</name>
</gene>
<keyword evidence="2" id="KW-1185">Reference proteome</keyword>
<sequence length="256" mass="28918">MSMHDMVTDGSTTTSPITFKSVEIEAPVVNEMRANGLPKQIATQSLHSNGFKSTSISRLHISADMDLPKILQERNISAETWSTPLEMVRLSARSIALFGSGVCMNIGPRFDESGIANIKITTFDRHLYPYFGPTRNFTPAENTVFADVWALLTSRGLTSLKHPPGVDESHLLTYEQWCKTVISSLISRDHVRYPGGYELTDLRGNLSTLDYLHRMARKEEAVEQAEFKYWRAVMNPNSEDEELQQAEQRYVCVLKD</sequence>
<proteinExistence type="predicted"/>
<comment type="caution">
    <text evidence="1">The sequence shown here is derived from an EMBL/GenBank/DDBJ whole genome shotgun (WGS) entry which is preliminary data.</text>
</comment>
<name>A0ACC3MAK6_9PEZI</name>
<evidence type="ECO:0000313" key="2">
    <source>
        <dbReference type="Proteomes" id="UP001281147"/>
    </source>
</evidence>